<evidence type="ECO:0000256" key="6">
    <source>
        <dbReference type="ARBA" id="ARBA00022692"/>
    </source>
</evidence>
<dbReference type="EC" id="2.7.13.3" evidence="3"/>
<dbReference type="RefSeq" id="WP_093832157.1">
    <property type="nucleotide sequence ID" value="NZ_FOLQ01000016.1"/>
</dbReference>
<keyword evidence="4" id="KW-0597">Phosphoprotein</keyword>
<evidence type="ECO:0000256" key="7">
    <source>
        <dbReference type="ARBA" id="ARBA00022777"/>
    </source>
</evidence>
<gene>
    <name evidence="14" type="ORF">SAMN05216167_11657</name>
</gene>
<proteinExistence type="predicted"/>
<dbReference type="InterPro" id="IPR003594">
    <property type="entry name" value="HATPase_dom"/>
</dbReference>
<dbReference type="PANTHER" id="PTHR45436:SF5">
    <property type="entry name" value="SENSOR HISTIDINE KINASE TRCS"/>
    <property type="match status" value="1"/>
</dbReference>
<dbReference type="STRING" id="662367.SAMN05216167_11657"/>
<dbReference type="GO" id="GO:0005886">
    <property type="term" value="C:plasma membrane"/>
    <property type="evidence" value="ECO:0007669"/>
    <property type="project" value="TreeGrafter"/>
</dbReference>
<protein>
    <recommendedName>
        <fullName evidence="3">histidine kinase</fullName>
        <ecNumber evidence="3">2.7.13.3</ecNumber>
    </recommendedName>
</protein>
<dbReference type="AlphaFoldDB" id="A0A1I2BZT7"/>
<keyword evidence="8 11" id="KW-1133">Transmembrane helix</keyword>
<evidence type="ECO:0000256" key="1">
    <source>
        <dbReference type="ARBA" id="ARBA00000085"/>
    </source>
</evidence>
<evidence type="ECO:0000313" key="15">
    <source>
        <dbReference type="Proteomes" id="UP000198598"/>
    </source>
</evidence>
<keyword evidence="6 11" id="KW-0812">Transmembrane</keyword>
<dbReference type="Pfam" id="PF02518">
    <property type="entry name" value="HATPase_c"/>
    <property type="match status" value="1"/>
</dbReference>
<evidence type="ECO:0000256" key="5">
    <source>
        <dbReference type="ARBA" id="ARBA00022679"/>
    </source>
</evidence>
<keyword evidence="5" id="KW-0808">Transferase</keyword>
<dbReference type="InterPro" id="IPR003661">
    <property type="entry name" value="HisK_dim/P_dom"/>
</dbReference>
<keyword evidence="7 14" id="KW-0418">Kinase</keyword>
<accession>A0A1I2BZT7</accession>
<dbReference type="Gene3D" id="1.10.287.130">
    <property type="match status" value="1"/>
</dbReference>
<dbReference type="Gene3D" id="3.30.565.10">
    <property type="entry name" value="Histidine kinase-like ATPase, C-terminal domain"/>
    <property type="match status" value="1"/>
</dbReference>
<reference evidence="14 15" key="1">
    <citation type="submission" date="2016-10" db="EMBL/GenBank/DDBJ databases">
        <authorList>
            <person name="de Groot N.N."/>
        </authorList>
    </citation>
    <scope>NUCLEOTIDE SEQUENCE [LARGE SCALE GENOMIC DNA]</scope>
    <source>
        <strain evidence="14 15">DSM 26130</strain>
    </source>
</reference>
<feature type="domain" description="HAMP" evidence="13">
    <location>
        <begin position="176"/>
        <end position="229"/>
    </location>
</feature>
<dbReference type="InterPro" id="IPR036097">
    <property type="entry name" value="HisK_dim/P_sf"/>
</dbReference>
<keyword evidence="10 11" id="KW-0472">Membrane</keyword>
<dbReference type="EMBL" id="FOLQ01000016">
    <property type="protein sequence ID" value="SFE61544.1"/>
    <property type="molecule type" value="Genomic_DNA"/>
</dbReference>
<dbReference type="InterPro" id="IPR036890">
    <property type="entry name" value="HATPase_C_sf"/>
</dbReference>
<dbReference type="PRINTS" id="PR00344">
    <property type="entry name" value="BCTRLSENSOR"/>
</dbReference>
<dbReference type="FunFam" id="1.10.287.130:FF:000001">
    <property type="entry name" value="Two-component sensor histidine kinase"/>
    <property type="match status" value="1"/>
</dbReference>
<dbReference type="SMART" id="SM00388">
    <property type="entry name" value="HisKA"/>
    <property type="match status" value="1"/>
</dbReference>
<feature type="domain" description="Histidine kinase" evidence="12">
    <location>
        <begin position="237"/>
        <end position="455"/>
    </location>
</feature>
<keyword evidence="15" id="KW-1185">Reference proteome</keyword>
<evidence type="ECO:0000256" key="4">
    <source>
        <dbReference type="ARBA" id="ARBA00022553"/>
    </source>
</evidence>
<dbReference type="InterPro" id="IPR004358">
    <property type="entry name" value="Sig_transdc_His_kin-like_C"/>
</dbReference>
<dbReference type="InterPro" id="IPR005467">
    <property type="entry name" value="His_kinase_dom"/>
</dbReference>
<dbReference type="SMART" id="SM00387">
    <property type="entry name" value="HATPase_c"/>
    <property type="match status" value="1"/>
</dbReference>
<dbReference type="SUPFAM" id="SSF55874">
    <property type="entry name" value="ATPase domain of HSP90 chaperone/DNA topoisomerase II/histidine kinase"/>
    <property type="match status" value="1"/>
</dbReference>
<evidence type="ECO:0000256" key="10">
    <source>
        <dbReference type="ARBA" id="ARBA00023136"/>
    </source>
</evidence>
<dbReference type="InterPro" id="IPR003660">
    <property type="entry name" value="HAMP_dom"/>
</dbReference>
<comment type="catalytic activity">
    <reaction evidence="1">
        <text>ATP + protein L-histidine = ADP + protein N-phospho-L-histidine.</text>
        <dbReference type="EC" id="2.7.13.3"/>
    </reaction>
</comment>
<evidence type="ECO:0000256" key="9">
    <source>
        <dbReference type="ARBA" id="ARBA00023012"/>
    </source>
</evidence>
<dbReference type="Proteomes" id="UP000198598">
    <property type="component" value="Unassembled WGS sequence"/>
</dbReference>
<dbReference type="CDD" id="cd00082">
    <property type="entry name" value="HisKA"/>
    <property type="match status" value="1"/>
</dbReference>
<organism evidence="14 15">
    <name type="scientific">Spirosoma endophyticum</name>
    <dbReference type="NCBI Taxonomy" id="662367"/>
    <lineage>
        <taxon>Bacteria</taxon>
        <taxon>Pseudomonadati</taxon>
        <taxon>Bacteroidota</taxon>
        <taxon>Cytophagia</taxon>
        <taxon>Cytophagales</taxon>
        <taxon>Cytophagaceae</taxon>
        <taxon>Spirosoma</taxon>
    </lineage>
</organism>
<dbReference type="SMART" id="SM00304">
    <property type="entry name" value="HAMP"/>
    <property type="match status" value="1"/>
</dbReference>
<dbReference type="Pfam" id="PF00672">
    <property type="entry name" value="HAMP"/>
    <property type="match status" value="1"/>
</dbReference>
<name>A0A1I2BZT7_9BACT</name>
<dbReference type="SUPFAM" id="SSF47384">
    <property type="entry name" value="Homodimeric domain of signal transducing histidine kinase"/>
    <property type="match status" value="1"/>
</dbReference>
<evidence type="ECO:0000256" key="8">
    <source>
        <dbReference type="ARBA" id="ARBA00022989"/>
    </source>
</evidence>
<dbReference type="PROSITE" id="PS50885">
    <property type="entry name" value="HAMP"/>
    <property type="match status" value="1"/>
</dbReference>
<evidence type="ECO:0000259" key="12">
    <source>
        <dbReference type="PROSITE" id="PS50109"/>
    </source>
</evidence>
<dbReference type="SUPFAM" id="SSF158472">
    <property type="entry name" value="HAMP domain-like"/>
    <property type="match status" value="1"/>
</dbReference>
<evidence type="ECO:0000256" key="3">
    <source>
        <dbReference type="ARBA" id="ARBA00012438"/>
    </source>
</evidence>
<keyword evidence="9" id="KW-0902">Two-component regulatory system</keyword>
<comment type="subcellular location">
    <subcellularLocation>
        <location evidence="2">Membrane</location>
    </subcellularLocation>
</comment>
<dbReference type="OrthoDB" id="594725at2"/>
<evidence type="ECO:0000256" key="11">
    <source>
        <dbReference type="SAM" id="Phobius"/>
    </source>
</evidence>
<evidence type="ECO:0000256" key="2">
    <source>
        <dbReference type="ARBA" id="ARBA00004370"/>
    </source>
</evidence>
<dbReference type="InterPro" id="IPR050428">
    <property type="entry name" value="TCS_sensor_his_kinase"/>
</dbReference>
<feature type="transmembrane region" description="Helical" evidence="11">
    <location>
        <begin position="152"/>
        <end position="175"/>
    </location>
</feature>
<dbReference type="Pfam" id="PF00512">
    <property type="entry name" value="HisKA"/>
    <property type="match status" value="1"/>
</dbReference>
<dbReference type="CDD" id="cd06225">
    <property type="entry name" value="HAMP"/>
    <property type="match status" value="1"/>
</dbReference>
<dbReference type="Gene3D" id="6.10.340.10">
    <property type="match status" value="1"/>
</dbReference>
<dbReference type="PANTHER" id="PTHR45436">
    <property type="entry name" value="SENSOR HISTIDINE KINASE YKOH"/>
    <property type="match status" value="1"/>
</dbReference>
<sequence>MKIRTRLSFTFVGVVAAILLLFSFVVYATAEYFRQRDFYFRLSDKVKNTARLLLEEDEIDARLFRIIERNNLTALPEEQINVYNSNNRIVYSTRDSSIVKPDVLALIRRKKEVFFRQNKAEIVGFTYPYENQEYVLVASAYDQYGIEEIEHLGTIMIVGLVCSLALVGAVGWAYAGRFLRPISDVVQQVDQVTTSNLNQRVTAGNDHDELAQLAHTFNLMLDRVQEGFEVQRNFVANASHELRTPLTIITGQIEVTLLKRRTVEEHEAKWKAALEVIQRMNKLTNNLLDLTLVSLESAPLKFSEVAVDEVIYQAAQMLMNRQPDYSVVFAFEGEMEKIHPSLTIEGNKSLLYSAFFNLMENGCKFSEKKRVNVTLGANDRWTTIEFKDEGVGIAEDDIKKIYEPFFRAQNVKRIHGHGVGLPLTYRIIQLHRGQISVASQIGEGTTFVVRLPKTF</sequence>
<dbReference type="PROSITE" id="PS50109">
    <property type="entry name" value="HIS_KIN"/>
    <property type="match status" value="1"/>
</dbReference>
<evidence type="ECO:0000259" key="13">
    <source>
        <dbReference type="PROSITE" id="PS50885"/>
    </source>
</evidence>
<evidence type="ECO:0000313" key="14">
    <source>
        <dbReference type="EMBL" id="SFE61544.1"/>
    </source>
</evidence>
<dbReference type="GO" id="GO:0000155">
    <property type="term" value="F:phosphorelay sensor kinase activity"/>
    <property type="evidence" value="ECO:0007669"/>
    <property type="project" value="InterPro"/>
</dbReference>